<dbReference type="Pfam" id="PF12874">
    <property type="entry name" value="zf-met"/>
    <property type="match status" value="1"/>
</dbReference>
<keyword evidence="5 11" id="KW-0863">Zinc-finger</keyword>
<dbReference type="EnsemblMetazoa" id="CLYHEMT020495.2">
    <property type="protein sequence ID" value="CLYHEMP020495.2"/>
    <property type="gene ID" value="CLYHEMG020495"/>
</dbReference>
<dbReference type="AlphaFoldDB" id="A0A7M5XAZ6"/>
<evidence type="ECO:0000256" key="1">
    <source>
        <dbReference type="ARBA" id="ARBA00004123"/>
    </source>
</evidence>
<dbReference type="InterPro" id="IPR036236">
    <property type="entry name" value="Znf_C2H2_sf"/>
</dbReference>
<evidence type="ECO:0000256" key="13">
    <source>
        <dbReference type="SAM" id="MobiDB-lite"/>
    </source>
</evidence>
<evidence type="ECO:0000313" key="16">
    <source>
        <dbReference type="Proteomes" id="UP000594262"/>
    </source>
</evidence>
<keyword evidence="4" id="KW-0677">Repeat</keyword>
<dbReference type="SUPFAM" id="SSF57667">
    <property type="entry name" value="beta-beta-alpha zinc fingers"/>
    <property type="match status" value="2"/>
</dbReference>
<feature type="coiled-coil region" evidence="12">
    <location>
        <begin position="28"/>
        <end position="69"/>
    </location>
</feature>
<dbReference type="EnsemblMetazoa" id="CLYHEMT020495.1">
    <property type="protein sequence ID" value="CLYHEMP020495.1"/>
    <property type="gene ID" value="CLYHEMG020495"/>
</dbReference>
<dbReference type="SMART" id="SM00355">
    <property type="entry name" value="ZnF_C2H2"/>
    <property type="match status" value="5"/>
</dbReference>
<name>A0A7M5XAZ6_9CNID</name>
<feature type="domain" description="C2H2-type" evidence="14">
    <location>
        <begin position="404"/>
        <end position="432"/>
    </location>
</feature>
<dbReference type="Gene3D" id="3.30.160.60">
    <property type="entry name" value="Classic Zinc Finger"/>
    <property type="match status" value="4"/>
</dbReference>
<dbReference type="GO" id="GO:0003690">
    <property type="term" value="F:double-stranded DNA binding"/>
    <property type="evidence" value="ECO:0007669"/>
    <property type="project" value="UniProtKB-ARBA"/>
</dbReference>
<evidence type="ECO:0000256" key="3">
    <source>
        <dbReference type="ARBA" id="ARBA00022723"/>
    </source>
</evidence>
<evidence type="ECO:0000256" key="12">
    <source>
        <dbReference type="SAM" id="Coils"/>
    </source>
</evidence>
<evidence type="ECO:0000256" key="7">
    <source>
        <dbReference type="ARBA" id="ARBA00023015"/>
    </source>
</evidence>
<feature type="domain" description="C2H2-type" evidence="14">
    <location>
        <begin position="489"/>
        <end position="517"/>
    </location>
</feature>
<keyword evidence="8" id="KW-0238">DNA-binding</keyword>
<dbReference type="RefSeq" id="XP_066922643.1">
    <property type="nucleotide sequence ID" value="XM_067066542.1"/>
</dbReference>
<dbReference type="PROSITE" id="PS00028">
    <property type="entry name" value="ZINC_FINGER_C2H2_1"/>
    <property type="match status" value="3"/>
</dbReference>
<dbReference type="GO" id="GO:0005634">
    <property type="term" value="C:nucleus"/>
    <property type="evidence" value="ECO:0007669"/>
    <property type="project" value="UniProtKB-SubCell"/>
</dbReference>
<evidence type="ECO:0000256" key="11">
    <source>
        <dbReference type="PROSITE-ProRule" id="PRU00042"/>
    </source>
</evidence>
<dbReference type="GeneID" id="136809972"/>
<keyword evidence="10" id="KW-0539">Nucleus</keyword>
<dbReference type="Pfam" id="PF00096">
    <property type="entry name" value="zf-C2H2"/>
    <property type="match status" value="3"/>
</dbReference>
<evidence type="ECO:0000256" key="5">
    <source>
        <dbReference type="ARBA" id="ARBA00022771"/>
    </source>
</evidence>
<dbReference type="FunFam" id="3.30.160.60:FF:001370">
    <property type="entry name" value="Zinc finger protein"/>
    <property type="match status" value="1"/>
</dbReference>
<evidence type="ECO:0000256" key="6">
    <source>
        <dbReference type="ARBA" id="ARBA00022833"/>
    </source>
</evidence>
<feature type="domain" description="C2H2-type" evidence="14">
    <location>
        <begin position="461"/>
        <end position="488"/>
    </location>
</feature>
<evidence type="ECO:0000256" key="4">
    <source>
        <dbReference type="ARBA" id="ARBA00022737"/>
    </source>
</evidence>
<dbReference type="EnsemblMetazoa" id="CLYHEMT020495.3">
    <property type="protein sequence ID" value="CLYHEMP020495.3"/>
    <property type="gene ID" value="CLYHEMG020495"/>
</dbReference>
<dbReference type="Proteomes" id="UP000594262">
    <property type="component" value="Unplaced"/>
</dbReference>
<comment type="similarity">
    <text evidence="2">Belongs to the krueppel C2H2-type zinc-finger protein family.</text>
</comment>
<feature type="compositionally biased region" description="Basic residues" evidence="13">
    <location>
        <begin position="135"/>
        <end position="147"/>
    </location>
</feature>
<dbReference type="OrthoDB" id="6105938at2759"/>
<keyword evidence="6" id="KW-0862">Zinc</keyword>
<dbReference type="GO" id="GO:0008270">
    <property type="term" value="F:zinc ion binding"/>
    <property type="evidence" value="ECO:0007669"/>
    <property type="project" value="UniProtKB-KW"/>
</dbReference>
<evidence type="ECO:0000256" key="8">
    <source>
        <dbReference type="ARBA" id="ARBA00023125"/>
    </source>
</evidence>
<dbReference type="GO" id="GO:0010468">
    <property type="term" value="P:regulation of gene expression"/>
    <property type="evidence" value="ECO:0007669"/>
    <property type="project" value="TreeGrafter"/>
</dbReference>
<dbReference type="PANTHER" id="PTHR16515">
    <property type="entry name" value="PR DOMAIN ZINC FINGER PROTEIN"/>
    <property type="match status" value="1"/>
</dbReference>
<dbReference type="InterPro" id="IPR050331">
    <property type="entry name" value="Zinc_finger"/>
</dbReference>
<keyword evidence="3" id="KW-0479">Metal-binding</keyword>
<keyword evidence="9" id="KW-0804">Transcription</keyword>
<proteinExistence type="inferred from homology"/>
<protein>
    <recommendedName>
        <fullName evidence="14">C2H2-type domain-containing protein</fullName>
    </recommendedName>
</protein>
<keyword evidence="12" id="KW-0175">Coiled coil</keyword>
<comment type="subcellular location">
    <subcellularLocation>
        <location evidence="1">Nucleus</location>
    </subcellularLocation>
</comment>
<feature type="domain" description="C2H2-type" evidence="14">
    <location>
        <begin position="518"/>
        <end position="545"/>
    </location>
</feature>
<feature type="region of interest" description="Disordered" evidence="13">
    <location>
        <begin position="120"/>
        <end position="149"/>
    </location>
</feature>
<evidence type="ECO:0000256" key="10">
    <source>
        <dbReference type="ARBA" id="ARBA00023242"/>
    </source>
</evidence>
<sequence length="581" mass="65981">MDSSNSINSETQDVDKNFLEAEHFLSNFTTLRDECERLRQESQQLDLRCQQLTQELQQSQIDKHNLERHIQKETLQHKEIVWNLKIELQKSQEERLLWKEKYLDLCIRSSQNVAKDFMKTAAQKNSQQTDTDVKKSKKMKKRGKKRSLKLEKAEPNTIELQMETTEQQLNDPNTADSLSQVLNGPSQTIEAPQPQVMTVELQHTDNDAMAQDPSTDLTVQHSDTTLEKLEGVEDNSDVLKTQQEVVESLNNTENQMTEVKVMVDPMNLSTIQASTDMNHVTNIVNQLTAANNVNVSSVDSQNQVVTSATAGYYGLQTGAFDLNAQTQGDNTTTFILQTSDTTFCTAAVIENPQRNEFTNSTEPPFVLKATTDNTFDAAAFTPAHPPQQVEESDTSSDENTEFNFRCNLCNVTFSDEEMLARHMKSKHTAKTNICKDCGKAYSTKGSLAQHVHHYHRHPNAYSCKVCGKTFNRKDFLVKHEKTHTNDREFQCKHCDKAFKTNASLSAHVNGSHNETRRFVCDYCGMRTSWRISYLEHMKLHTGEPRKSMRRKKVSDQLVSPQDLSQLVDNAAVVQFITTAEG</sequence>
<evidence type="ECO:0000313" key="15">
    <source>
        <dbReference type="EnsemblMetazoa" id="CLYHEMP020495.2"/>
    </source>
</evidence>
<accession>A0A7M5XAZ6</accession>
<dbReference type="FunFam" id="3.30.160.60:FF:001009">
    <property type="entry name" value="Zinc finger protein 26"/>
    <property type="match status" value="1"/>
</dbReference>
<evidence type="ECO:0000259" key="14">
    <source>
        <dbReference type="PROSITE" id="PS50157"/>
    </source>
</evidence>
<keyword evidence="7" id="KW-0805">Transcription regulation</keyword>
<reference evidence="15" key="1">
    <citation type="submission" date="2021-01" db="UniProtKB">
        <authorList>
            <consortium name="EnsemblMetazoa"/>
        </authorList>
    </citation>
    <scope>IDENTIFICATION</scope>
</reference>
<evidence type="ECO:0000256" key="9">
    <source>
        <dbReference type="ARBA" id="ARBA00023163"/>
    </source>
</evidence>
<dbReference type="PROSITE" id="PS50157">
    <property type="entry name" value="ZINC_FINGER_C2H2_2"/>
    <property type="match status" value="5"/>
</dbReference>
<dbReference type="InterPro" id="IPR013087">
    <property type="entry name" value="Znf_C2H2_type"/>
</dbReference>
<keyword evidence="16" id="KW-1185">Reference proteome</keyword>
<dbReference type="PANTHER" id="PTHR16515:SF66">
    <property type="entry name" value="C2H2-TYPE DOMAIN-CONTAINING PROTEIN"/>
    <property type="match status" value="1"/>
</dbReference>
<evidence type="ECO:0000256" key="2">
    <source>
        <dbReference type="ARBA" id="ARBA00006991"/>
    </source>
</evidence>
<organism evidence="15 16">
    <name type="scientific">Clytia hemisphaerica</name>
    <dbReference type="NCBI Taxonomy" id="252671"/>
    <lineage>
        <taxon>Eukaryota</taxon>
        <taxon>Metazoa</taxon>
        <taxon>Cnidaria</taxon>
        <taxon>Hydrozoa</taxon>
        <taxon>Hydroidolina</taxon>
        <taxon>Leptothecata</taxon>
        <taxon>Obeliida</taxon>
        <taxon>Clytiidae</taxon>
        <taxon>Clytia</taxon>
    </lineage>
</organism>
<feature type="domain" description="C2H2-type" evidence="14">
    <location>
        <begin position="432"/>
        <end position="460"/>
    </location>
</feature>